<dbReference type="RefSeq" id="WP_007502366.1">
    <property type="nucleotide sequence ID" value="NZ_AFCE01000038.1"/>
</dbReference>
<proteinExistence type="predicted"/>
<reference evidence="3" key="3">
    <citation type="submission" date="2021-08" db="EMBL/GenBank/DDBJ databases">
        <authorList>
            <person name="de Jong S."/>
            <person name="van den Broek M."/>
            <person name="Merkel A."/>
            <person name="de la Torre Cortes P."/>
            <person name="Kalamorz F."/>
            <person name="Cook G."/>
            <person name="van Loosdrecht M."/>
            <person name="McMillan D."/>
        </authorList>
    </citation>
    <scope>NUCLEOTIDE SEQUENCE</scope>
    <source>
        <strain evidence="3">TA2.A1</strain>
    </source>
</reference>
<dbReference type="EMBL" id="AFCE01000038">
    <property type="protein sequence ID" value="EGL84155.1"/>
    <property type="molecule type" value="Genomic_DNA"/>
</dbReference>
<dbReference type="Proteomes" id="UP000825179">
    <property type="component" value="Chromosome"/>
</dbReference>
<reference evidence="3 5" key="2">
    <citation type="journal article" date="2020" name="Extremophiles">
        <title>Genomic analysis of Caldalkalibacillus thermarum TA2.A1 reveals aerobic alkaliphilic metabolism and evolutionary hallmarks linking alkaliphilic bacteria and plant life.</title>
        <authorList>
            <person name="de Jong S.I."/>
            <person name="van den Broek M.A."/>
            <person name="Merkel A.Y."/>
            <person name="de la Torre Cortes P."/>
            <person name="Kalamorz F."/>
            <person name="Cook G.M."/>
            <person name="van Loosdrecht M.C.M."/>
            <person name="McMillan D.G.G."/>
        </authorList>
    </citation>
    <scope>NUCLEOTIDE SEQUENCE [LARGE SCALE GENOMIC DNA]</scope>
    <source>
        <strain evidence="3 5">TA2.A1</strain>
    </source>
</reference>
<feature type="region of interest" description="Disordered" evidence="1">
    <location>
        <begin position="42"/>
        <end position="73"/>
    </location>
</feature>
<evidence type="ECO:0000313" key="2">
    <source>
        <dbReference type="EMBL" id="EGL84155.1"/>
    </source>
</evidence>
<dbReference type="Proteomes" id="UP000010716">
    <property type="component" value="Unassembled WGS sequence"/>
</dbReference>
<dbReference type="OrthoDB" id="2425381at2"/>
<evidence type="ECO:0000313" key="5">
    <source>
        <dbReference type="Proteomes" id="UP000825179"/>
    </source>
</evidence>
<dbReference type="EMBL" id="CP082237">
    <property type="protein sequence ID" value="QZT35109.1"/>
    <property type="molecule type" value="Genomic_DNA"/>
</dbReference>
<dbReference type="KEGG" id="cthu:HUR95_07770"/>
<sequence>MELYYWSPEGEIDEKVIREKMLQAYEDIHHYQYEEYFDRAEPDPEKLIQYTPEASAHPGNQAAHEADPGQSQV</sequence>
<evidence type="ECO:0000313" key="4">
    <source>
        <dbReference type="Proteomes" id="UP000010716"/>
    </source>
</evidence>
<evidence type="ECO:0000313" key="3">
    <source>
        <dbReference type="EMBL" id="QZT35109.1"/>
    </source>
</evidence>
<protein>
    <submittedName>
        <fullName evidence="2">Uncharacterized protein</fullName>
    </submittedName>
</protein>
<accession>F5L3C4</accession>
<organism evidence="2 4">
    <name type="scientific">Caldalkalibacillus thermarum (strain TA2.A1)</name>
    <dbReference type="NCBI Taxonomy" id="986075"/>
    <lineage>
        <taxon>Bacteria</taxon>
        <taxon>Bacillati</taxon>
        <taxon>Bacillota</taxon>
        <taxon>Bacilli</taxon>
        <taxon>Bacillales</taxon>
        <taxon>Bacillaceae</taxon>
        <taxon>Caldalkalibacillus</taxon>
    </lineage>
</organism>
<gene>
    <name evidence="2" type="ORF">CathTA2_0285</name>
    <name evidence="3" type="ORF">HUR95_07770</name>
</gene>
<evidence type="ECO:0000256" key="1">
    <source>
        <dbReference type="SAM" id="MobiDB-lite"/>
    </source>
</evidence>
<dbReference type="AlphaFoldDB" id="F5L3C4"/>
<keyword evidence="5" id="KW-1185">Reference proteome</keyword>
<name>F5L3C4_CALTT</name>
<reference evidence="2 4" key="1">
    <citation type="journal article" date="2011" name="J. Bacteriol.">
        <title>Draft genome sequence of the thermoalkaliphilic Caldalkalibacillus thermarum strain TA2.A1.</title>
        <authorList>
            <person name="Kalamorz F."/>
            <person name="Keis S."/>
            <person name="McMillan D.G."/>
            <person name="Olsson K."/>
            <person name="Stanton J.A."/>
            <person name="Stockwell P."/>
            <person name="Black M.A."/>
            <person name="Klingeman D.M."/>
            <person name="Land M.L."/>
            <person name="Han C.S."/>
            <person name="Martin S.L."/>
            <person name="Becher S.A."/>
            <person name="Peddie C.J."/>
            <person name="Morgan H.W."/>
            <person name="Matthies D."/>
            <person name="Preiss L."/>
            <person name="Meier T."/>
            <person name="Brown S.D."/>
            <person name="Cook G.M."/>
        </authorList>
    </citation>
    <scope>NUCLEOTIDE SEQUENCE [LARGE SCALE GENOMIC DNA]</scope>
    <source>
        <strain evidence="2 4">TA2.A1</strain>
    </source>
</reference>